<dbReference type="OrthoDB" id="289314at2759"/>
<dbReference type="GO" id="GO:0010008">
    <property type="term" value="C:endosome membrane"/>
    <property type="evidence" value="ECO:0007669"/>
    <property type="project" value="UniProtKB-SubCell"/>
</dbReference>
<dbReference type="GO" id="GO:0035091">
    <property type="term" value="F:phosphatidylinositol binding"/>
    <property type="evidence" value="ECO:0007669"/>
    <property type="project" value="InterPro"/>
</dbReference>
<dbReference type="FunCoup" id="A0A163MCN8">
    <property type="interactions" value="60"/>
</dbReference>
<protein>
    <recommendedName>
        <fullName evidence="10">PX domain-containing protein</fullName>
    </recommendedName>
</protein>
<comment type="similarity">
    <text evidence="2">Belongs to the sorting nexin family.</text>
</comment>
<dbReference type="GO" id="GO:0006914">
    <property type="term" value="P:autophagy"/>
    <property type="evidence" value="ECO:0007669"/>
    <property type="project" value="UniProtKB-KW"/>
</dbReference>
<dbReference type="EMBL" id="LT554202">
    <property type="protein sequence ID" value="SAM03519.1"/>
    <property type="molecule type" value="Genomic_DNA"/>
</dbReference>
<proteinExistence type="inferred from homology"/>
<keyword evidence="7" id="KW-0446">Lipid-binding</keyword>
<evidence type="ECO:0000256" key="5">
    <source>
        <dbReference type="ARBA" id="ARBA00022927"/>
    </source>
</evidence>
<keyword evidence="6" id="KW-0072">Autophagy</keyword>
<keyword evidence="12" id="KW-1185">Reference proteome</keyword>
<organism evidence="11">
    <name type="scientific">Absidia glauca</name>
    <name type="common">Pin mould</name>
    <dbReference type="NCBI Taxonomy" id="4829"/>
    <lineage>
        <taxon>Eukaryota</taxon>
        <taxon>Fungi</taxon>
        <taxon>Fungi incertae sedis</taxon>
        <taxon>Mucoromycota</taxon>
        <taxon>Mucoromycotina</taxon>
        <taxon>Mucoromycetes</taxon>
        <taxon>Mucorales</taxon>
        <taxon>Cunninghamellaceae</taxon>
        <taxon>Absidia</taxon>
    </lineage>
</organism>
<evidence type="ECO:0000313" key="12">
    <source>
        <dbReference type="Proteomes" id="UP000078561"/>
    </source>
</evidence>
<dbReference type="Pfam" id="PF00787">
    <property type="entry name" value="PX"/>
    <property type="match status" value="1"/>
</dbReference>
<dbReference type="STRING" id="4829.A0A163MCN8"/>
<dbReference type="SMART" id="SM00312">
    <property type="entry name" value="PX"/>
    <property type="match status" value="1"/>
</dbReference>
<feature type="region of interest" description="Disordered" evidence="9">
    <location>
        <begin position="340"/>
        <end position="368"/>
    </location>
</feature>
<keyword evidence="4" id="KW-0967">Endosome</keyword>
<keyword evidence="3" id="KW-0813">Transport</keyword>
<dbReference type="Proteomes" id="UP000078561">
    <property type="component" value="Unassembled WGS sequence"/>
</dbReference>
<keyword evidence="5" id="KW-0653">Protein transport</keyword>
<dbReference type="PROSITE" id="PS50195">
    <property type="entry name" value="PX"/>
    <property type="match status" value="1"/>
</dbReference>
<evidence type="ECO:0000256" key="1">
    <source>
        <dbReference type="ARBA" id="ARBA00004481"/>
    </source>
</evidence>
<dbReference type="Gene3D" id="1.20.1270.60">
    <property type="entry name" value="Arfaptin homology (AH) domain/BAR domain"/>
    <property type="match status" value="1"/>
</dbReference>
<evidence type="ECO:0000313" key="11">
    <source>
        <dbReference type="EMBL" id="SAM03519.1"/>
    </source>
</evidence>
<dbReference type="SUPFAM" id="SSF64268">
    <property type="entry name" value="PX domain"/>
    <property type="match status" value="1"/>
</dbReference>
<feature type="compositionally biased region" description="Pro residues" evidence="9">
    <location>
        <begin position="346"/>
        <end position="360"/>
    </location>
</feature>
<accession>A0A163MCN8</accession>
<evidence type="ECO:0000256" key="8">
    <source>
        <dbReference type="ARBA" id="ARBA00023136"/>
    </source>
</evidence>
<name>A0A163MCN8_ABSGL</name>
<evidence type="ECO:0000259" key="10">
    <source>
        <dbReference type="PROSITE" id="PS50195"/>
    </source>
</evidence>
<evidence type="ECO:0000256" key="7">
    <source>
        <dbReference type="ARBA" id="ARBA00023121"/>
    </source>
</evidence>
<dbReference type="InterPro" id="IPR027267">
    <property type="entry name" value="AH/BAR_dom_sf"/>
</dbReference>
<evidence type="ECO:0000256" key="9">
    <source>
        <dbReference type="SAM" id="MobiDB-lite"/>
    </source>
</evidence>
<reference evidence="11" key="1">
    <citation type="submission" date="2016-04" db="EMBL/GenBank/DDBJ databases">
        <authorList>
            <person name="Evans L.H."/>
            <person name="Alamgir A."/>
            <person name="Owens N."/>
            <person name="Weber N.D."/>
            <person name="Virtaneva K."/>
            <person name="Barbian K."/>
            <person name="Babar A."/>
            <person name="Rosenke K."/>
        </authorList>
    </citation>
    <scope>NUCLEOTIDE SEQUENCE [LARGE SCALE GENOMIC DNA]</scope>
    <source>
        <strain evidence="11">CBS 101.48</strain>
    </source>
</reference>
<evidence type="ECO:0000256" key="4">
    <source>
        <dbReference type="ARBA" id="ARBA00022753"/>
    </source>
</evidence>
<keyword evidence="8" id="KW-0472">Membrane</keyword>
<dbReference type="InterPro" id="IPR001683">
    <property type="entry name" value="PX_dom"/>
</dbReference>
<dbReference type="InterPro" id="IPR051079">
    <property type="entry name" value="Sorting_Nexin_Autophagy"/>
</dbReference>
<gene>
    <name evidence="11" type="primary">ABSGL_09360.1 scaffold 11175</name>
</gene>
<dbReference type="InParanoid" id="A0A163MCN8"/>
<dbReference type="GO" id="GO:0015031">
    <property type="term" value="P:protein transport"/>
    <property type="evidence" value="ECO:0007669"/>
    <property type="project" value="UniProtKB-KW"/>
</dbReference>
<dbReference type="PANTHER" id="PTHR46979">
    <property type="entry name" value="SORTING NEXIN-41"/>
    <property type="match status" value="1"/>
</dbReference>
<sequence>MVCASSKTQVIKSSCACHIDRLLHQRQSYIFITGAQPIHGPKSFIVYHIRLNDMETKRRYSDFESLRMVLARLHPIFIVPPIPEKHSLLEYAILQNRAKSDVTTIEKRKRMLQSFLNQVAKHPFLGHNHLFHQFLDPNVVWSDVLRSPSLSALSKQQPLHLVMTTITEPSLITPWIHQPLLTHRSIPVPPTTTHSLQRSDPFLVDSEERSERLTDFMQQHVEKSQRKMIRRMGELALDYAELGAVYNGFSLNETNHVARAIERMGQSTDEAYTETGQLANRLEADFVEPMQSQTRMAQLVKQVIEFQYLKQCQVELIELTLDRRRHELDRLLQMEEELQRSDHVYEPPPLDSADKVPPPSKQTNRQPSASFATRLLNSASYSLQAMIDVDPASTRRNHVVKSKEALQILEEALSICRTDISLLTEQLHNELLRYEKDKATLFRETLLSFATTHLRYCEKNLRAWQDTKVQVDKIPLEE</sequence>
<comment type="subcellular location">
    <subcellularLocation>
        <location evidence="1">Endosome membrane</location>
        <topology evidence="1">Peripheral membrane protein</topology>
    </subcellularLocation>
</comment>
<dbReference type="CDD" id="cd06867">
    <property type="entry name" value="PX_SNX41_42"/>
    <property type="match status" value="1"/>
</dbReference>
<dbReference type="PANTHER" id="PTHR46979:SF2">
    <property type="entry name" value="SORTING NEXIN-41"/>
    <property type="match status" value="1"/>
</dbReference>
<evidence type="ECO:0000256" key="2">
    <source>
        <dbReference type="ARBA" id="ARBA00010883"/>
    </source>
</evidence>
<dbReference type="GO" id="GO:0042147">
    <property type="term" value="P:retrograde transport, endosome to Golgi"/>
    <property type="evidence" value="ECO:0007669"/>
    <property type="project" value="InterPro"/>
</dbReference>
<dbReference type="OMA" id="SCACHID"/>
<dbReference type="Gene3D" id="3.30.1520.10">
    <property type="entry name" value="Phox-like domain"/>
    <property type="match status" value="1"/>
</dbReference>
<evidence type="ECO:0000256" key="3">
    <source>
        <dbReference type="ARBA" id="ARBA00022448"/>
    </source>
</evidence>
<dbReference type="GO" id="GO:0005829">
    <property type="term" value="C:cytosol"/>
    <property type="evidence" value="ECO:0007669"/>
    <property type="project" value="GOC"/>
</dbReference>
<dbReference type="InterPro" id="IPR036871">
    <property type="entry name" value="PX_dom_sf"/>
</dbReference>
<dbReference type="InterPro" id="IPR044106">
    <property type="entry name" value="PX_Snx41/Atg20"/>
</dbReference>
<dbReference type="AlphaFoldDB" id="A0A163MCN8"/>
<dbReference type="SUPFAM" id="SSF103657">
    <property type="entry name" value="BAR/IMD domain-like"/>
    <property type="match status" value="1"/>
</dbReference>
<evidence type="ECO:0000256" key="6">
    <source>
        <dbReference type="ARBA" id="ARBA00023006"/>
    </source>
</evidence>
<feature type="domain" description="PX" evidence="10">
    <location>
        <begin position="1"/>
        <end position="142"/>
    </location>
</feature>